<evidence type="ECO:0000313" key="5">
    <source>
        <dbReference type="Proteomes" id="UP000011715"/>
    </source>
</evidence>
<name>A0A0C4EDY7_MAGP6</name>
<accession>A0A0C4EDY7</accession>
<feature type="domain" description="HNH nuclease" evidence="2">
    <location>
        <begin position="245"/>
        <end position="324"/>
    </location>
</feature>
<keyword evidence="5" id="KW-1185">Reference proteome</keyword>
<evidence type="ECO:0000259" key="2">
    <source>
        <dbReference type="Pfam" id="PF13391"/>
    </source>
</evidence>
<dbReference type="EMBL" id="GL876978">
    <property type="protein sequence ID" value="KLU92000.1"/>
    <property type="molecule type" value="Genomic_DNA"/>
</dbReference>
<dbReference type="VEuPathDB" id="FungiDB:MAPG_10947"/>
<organism evidence="4 5">
    <name type="scientific">Magnaporthiopsis poae (strain ATCC 64411 / 73-15)</name>
    <name type="common">Kentucky bluegrass fungus</name>
    <name type="synonym">Magnaporthe poae</name>
    <dbReference type="NCBI Taxonomy" id="644358"/>
    <lineage>
        <taxon>Eukaryota</taxon>
        <taxon>Fungi</taxon>
        <taxon>Dikarya</taxon>
        <taxon>Ascomycota</taxon>
        <taxon>Pezizomycotina</taxon>
        <taxon>Sordariomycetes</taxon>
        <taxon>Sordariomycetidae</taxon>
        <taxon>Magnaporthales</taxon>
        <taxon>Magnaporthaceae</taxon>
        <taxon>Magnaporthiopsis</taxon>
    </lineage>
</organism>
<reference evidence="5" key="1">
    <citation type="submission" date="2010-05" db="EMBL/GenBank/DDBJ databases">
        <title>The genome sequence of Magnaporthe poae strain ATCC 64411.</title>
        <authorList>
            <person name="Ma L.-J."/>
            <person name="Dead R."/>
            <person name="Young S."/>
            <person name="Zeng Q."/>
            <person name="Koehrsen M."/>
            <person name="Alvarado L."/>
            <person name="Berlin A."/>
            <person name="Chapman S.B."/>
            <person name="Chen Z."/>
            <person name="Freedman E."/>
            <person name="Gellesch M."/>
            <person name="Goldberg J."/>
            <person name="Griggs A."/>
            <person name="Gujja S."/>
            <person name="Heilman E.R."/>
            <person name="Heiman D."/>
            <person name="Hepburn T."/>
            <person name="Howarth C."/>
            <person name="Jen D."/>
            <person name="Larson L."/>
            <person name="Mehta T."/>
            <person name="Neiman D."/>
            <person name="Pearson M."/>
            <person name="Roberts A."/>
            <person name="Saif S."/>
            <person name="Shea T."/>
            <person name="Shenoy N."/>
            <person name="Sisk P."/>
            <person name="Stolte C."/>
            <person name="Sykes S."/>
            <person name="Walk T."/>
            <person name="White J."/>
            <person name="Yandava C."/>
            <person name="Haas B."/>
            <person name="Nusbaum C."/>
            <person name="Birren B."/>
        </authorList>
    </citation>
    <scope>NUCLEOTIDE SEQUENCE [LARGE SCALE GENOMIC DNA]</scope>
    <source>
        <strain evidence="5">ATCC 64411 / 73-15</strain>
    </source>
</reference>
<evidence type="ECO:0000256" key="1">
    <source>
        <dbReference type="SAM" id="MobiDB-lite"/>
    </source>
</evidence>
<reference evidence="3" key="3">
    <citation type="submission" date="2011-03" db="EMBL/GenBank/DDBJ databases">
        <title>Annotation of Magnaporthe poae ATCC 64411.</title>
        <authorList>
            <person name="Ma L.-J."/>
            <person name="Dead R."/>
            <person name="Young S.K."/>
            <person name="Zeng Q."/>
            <person name="Gargeya S."/>
            <person name="Fitzgerald M."/>
            <person name="Haas B."/>
            <person name="Abouelleil A."/>
            <person name="Alvarado L."/>
            <person name="Arachchi H.M."/>
            <person name="Berlin A."/>
            <person name="Brown A."/>
            <person name="Chapman S.B."/>
            <person name="Chen Z."/>
            <person name="Dunbar C."/>
            <person name="Freedman E."/>
            <person name="Gearin G."/>
            <person name="Gellesch M."/>
            <person name="Goldberg J."/>
            <person name="Griggs A."/>
            <person name="Gujja S."/>
            <person name="Heiman D."/>
            <person name="Howarth C."/>
            <person name="Larson L."/>
            <person name="Lui A."/>
            <person name="MacDonald P.J.P."/>
            <person name="Mehta T."/>
            <person name="Montmayeur A."/>
            <person name="Murphy C."/>
            <person name="Neiman D."/>
            <person name="Pearson M."/>
            <person name="Priest M."/>
            <person name="Roberts A."/>
            <person name="Saif S."/>
            <person name="Shea T."/>
            <person name="Shenoy N."/>
            <person name="Sisk P."/>
            <person name="Stolte C."/>
            <person name="Sykes S."/>
            <person name="Yandava C."/>
            <person name="Wortman J."/>
            <person name="Nusbaum C."/>
            <person name="Birren B."/>
        </authorList>
    </citation>
    <scope>NUCLEOTIDE SEQUENCE</scope>
    <source>
        <strain evidence="3">ATCC 64411</strain>
    </source>
</reference>
<proteinExistence type="predicted"/>
<dbReference type="Pfam" id="PF13391">
    <property type="entry name" value="HNH_2"/>
    <property type="match status" value="1"/>
</dbReference>
<dbReference type="Proteomes" id="UP000011715">
    <property type="component" value="Unassembled WGS sequence"/>
</dbReference>
<dbReference type="STRING" id="644358.A0A0C4EDY7"/>
<dbReference type="OrthoDB" id="2104739at2759"/>
<reference evidence="4" key="4">
    <citation type="journal article" date="2015" name="G3 (Bethesda)">
        <title>Genome sequences of three phytopathogenic species of the Magnaporthaceae family of fungi.</title>
        <authorList>
            <person name="Okagaki L.H."/>
            <person name="Nunes C.C."/>
            <person name="Sailsbery J."/>
            <person name="Clay B."/>
            <person name="Brown D."/>
            <person name="John T."/>
            <person name="Oh Y."/>
            <person name="Young N."/>
            <person name="Fitzgerald M."/>
            <person name="Haas B.J."/>
            <person name="Zeng Q."/>
            <person name="Young S."/>
            <person name="Adiconis X."/>
            <person name="Fan L."/>
            <person name="Levin J.Z."/>
            <person name="Mitchell T.K."/>
            <person name="Okubara P.A."/>
            <person name="Farman M.L."/>
            <person name="Kohn L.M."/>
            <person name="Birren B."/>
            <person name="Ma L.-J."/>
            <person name="Dean R.A."/>
        </authorList>
    </citation>
    <scope>NUCLEOTIDE SEQUENCE</scope>
    <source>
        <strain evidence="4">ATCC 64411 / 73-15</strain>
    </source>
</reference>
<reference evidence="3" key="2">
    <citation type="submission" date="2010-05" db="EMBL/GenBank/DDBJ databases">
        <title>The Genome Sequence of Magnaporthe poae strain ATCC 64411.</title>
        <authorList>
            <consortium name="The Broad Institute Genome Sequencing Platform"/>
            <consortium name="Broad Institute Genome Sequencing Center for Infectious Disease"/>
            <person name="Ma L.-J."/>
            <person name="Dead R."/>
            <person name="Young S."/>
            <person name="Zeng Q."/>
            <person name="Koehrsen M."/>
            <person name="Alvarado L."/>
            <person name="Berlin A."/>
            <person name="Chapman S.B."/>
            <person name="Chen Z."/>
            <person name="Freedman E."/>
            <person name="Gellesch M."/>
            <person name="Goldberg J."/>
            <person name="Griggs A."/>
            <person name="Gujja S."/>
            <person name="Heilman E.R."/>
            <person name="Heiman D."/>
            <person name="Hepburn T."/>
            <person name="Howarth C."/>
            <person name="Jen D."/>
            <person name="Larson L."/>
            <person name="Mehta T."/>
            <person name="Neiman D."/>
            <person name="Pearson M."/>
            <person name="Roberts A."/>
            <person name="Saif S."/>
            <person name="Shea T."/>
            <person name="Shenoy N."/>
            <person name="Sisk P."/>
            <person name="Stolte C."/>
            <person name="Sykes S."/>
            <person name="Walk T."/>
            <person name="White J."/>
            <person name="Yandava C."/>
            <person name="Haas B."/>
            <person name="Nusbaum C."/>
            <person name="Birren B."/>
        </authorList>
    </citation>
    <scope>NUCLEOTIDE SEQUENCE</scope>
    <source>
        <strain evidence="3">ATCC 64411</strain>
    </source>
</reference>
<reference evidence="4" key="5">
    <citation type="submission" date="2015-06" db="UniProtKB">
        <authorList>
            <consortium name="EnsemblFungi"/>
        </authorList>
    </citation>
    <scope>IDENTIFICATION</scope>
    <source>
        <strain evidence="4">ATCC 64411</strain>
    </source>
</reference>
<protein>
    <recommendedName>
        <fullName evidence="2">HNH nuclease domain-containing protein</fullName>
    </recommendedName>
</protein>
<feature type="compositionally biased region" description="Basic and acidic residues" evidence="1">
    <location>
        <begin position="228"/>
        <end position="240"/>
    </location>
</feature>
<dbReference type="AlphaFoldDB" id="A0A0C4EDY7"/>
<feature type="region of interest" description="Disordered" evidence="1">
    <location>
        <begin position="228"/>
        <end position="247"/>
    </location>
</feature>
<dbReference type="OMA" id="HNRCVIS"/>
<sequence length="430" mass="47462">MSDSLRGTPHQYRHLILSIAMDGQPDRTSPYEAEPLLRHRSSLEGVLNFSTPAPLSEITRAQAKSRLYHVLEHFEAAASTSSSTRPGVGYNRPALVRLTYEHARSEESRDLFLHSFFASMGLPLGGDVSDDDVDIAVPEVEGRLRTSLYGFAEYLMDNFFLPLKAASNKTPQPSPHYHSAIQRAQGSALPQELTGTPARVSALRAACLERDRHRCVISRTFDVKEALDRDEGGQDAKDDDGVPLDEDTPLGSLEVAHILPHALTKASLNSPLSQHKHAALEILNMFDVGVVHMVEGADIDRPQNAITLTLQFHQFFGAFQVFFEHIGGEAEPHKYRIDAIKPRLRGPFQLPVTRTLYVAENRTIDPPSRRLLAIHCAIAHILHLSGAGSYIDSILRDAEEIGVRADGTTPLGRLVGLRLGGWVDKVSVQF</sequence>
<dbReference type="EMBL" id="ADBL01002696">
    <property type="status" value="NOT_ANNOTATED_CDS"/>
    <property type="molecule type" value="Genomic_DNA"/>
</dbReference>
<gene>
    <name evidence="3" type="ORF">MAPG_10947</name>
</gene>
<dbReference type="EnsemblFungi" id="MAPG_10947T0">
    <property type="protein sequence ID" value="MAPG_10947T0"/>
    <property type="gene ID" value="MAPG_10947"/>
</dbReference>
<dbReference type="eggNOG" id="ENOG502SCMH">
    <property type="taxonomic scope" value="Eukaryota"/>
</dbReference>
<dbReference type="InterPro" id="IPR003615">
    <property type="entry name" value="HNH_nuc"/>
</dbReference>
<evidence type="ECO:0000313" key="4">
    <source>
        <dbReference type="EnsemblFungi" id="MAPG_10947T0"/>
    </source>
</evidence>
<evidence type="ECO:0000313" key="3">
    <source>
        <dbReference type="EMBL" id="KLU92000.1"/>
    </source>
</evidence>